<name>A0A6M3L8W0_9ZZZZ</name>
<organism evidence="1">
    <name type="scientific">viral metagenome</name>
    <dbReference type="NCBI Taxonomy" id="1070528"/>
    <lineage>
        <taxon>unclassified sequences</taxon>
        <taxon>metagenomes</taxon>
        <taxon>organismal metagenomes</taxon>
    </lineage>
</organism>
<accession>A0A6M3L8W0</accession>
<gene>
    <name evidence="1" type="ORF">MM415B03362_0001</name>
</gene>
<proteinExistence type="predicted"/>
<sequence length="111" mass="13372">MELLELRLLLRIAEYRLDNTELVGCPDDMLSEEIELLVRGDWNFFTCESCQWFMGTFRCPCNAYEDDLSLTERDSNKWNDEEGVKRLLREAVTKRVNELQYYLETEEYPDW</sequence>
<dbReference type="AlphaFoldDB" id="A0A6M3L8W0"/>
<reference evidence="1" key="1">
    <citation type="submission" date="2020-03" db="EMBL/GenBank/DDBJ databases">
        <title>The deep terrestrial virosphere.</title>
        <authorList>
            <person name="Holmfeldt K."/>
            <person name="Nilsson E."/>
            <person name="Simone D."/>
            <person name="Lopez-Fernandez M."/>
            <person name="Wu X."/>
            <person name="de Brujin I."/>
            <person name="Lundin D."/>
            <person name="Andersson A."/>
            <person name="Bertilsson S."/>
            <person name="Dopson M."/>
        </authorList>
    </citation>
    <scope>NUCLEOTIDE SEQUENCE</scope>
    <source>
        <strain evidence="1">MM415B03362</strain>
    </source>
</reference>
<dbReference type="EMBL" id="MT142988">
    <property type="protein sequence ID" value="QJA91437.1"/>
    <property type="molecule type" value="Genomic_DNA"/>
</dbReference>
<evidence type="ECO:0000313" key="1">
    <source>
        <dbReference type="EMBL" id="QJA91437.1"/>
    </source>
</evidence>
<protein>
    <submittedName>
        <fullName evidence="1">Uncharacterized protein</fullName>
    </submittedName>
</protein>